<sequence>MWPHQPVGHSMSFPRNGLPCWPDRIVLTGFQHHPCFNDEFTLRRDKETASKLPVWMSRSDHVMYISSRNEGFLIVSITEEGMLEDILSGKSEWRTVQGKPASSPRQLIAELKSGSTTWWEHSGESQYVQTFGIKATFGTAAPPACHPRLAPTVSQKKGLSDLGDALKPPLLPQERPISDSELPTSYTRRRCPEWTQSMAVAEFVQNWKDEADAAAERAGMMAADVQVGRSLDGGKTTYVLYLAASAVTRDTLLGTLEVIKVPLHIELRLTNFADKMVPEMFLDGWSGDDKIEGKRKGKFGDGLQSSTAVLVRDSTADLKIWSNGHQFSFHWCLLPSSSLLRRVRGFVQPGYAEKNECLHIKTAPFFQRRGKFDAASDTMIIITGLENDAFSEAQFLFMASLSPDQIISNCVGDVLLDKRFVDSVYVKQMRVIAKDGKNKYGLNFNLLSMKSRDRADHLPESSKLLHTFLTWHVELLSGNRKAAQLLYDVLLDSDSLEARAFKCHAISESGATLLAKEFLVRHPGNFPILDTDYDGHALVTKKLKKTAVNLKESLYSVMSPSPLVESPEKAWETLKQELARSSRDVPWTPEYSLAATIVQQLLSTDTQHVVLYKETDPGWDVELKWTGHVCDNTNNNKNNNNNKLIVGKVQPGGLAAQAGVSPGCQLVRLNDINLKDWCPRPHGGRAQSLMSVARNGSARSSQSLLPIRACFRETSLDLCTGQFRLVCQDDVDVPVVAIFPPAAAAVAGQQEAVAHNNKSTCDSDAASRLRSADFIVNKAACCFHDDVEGDFSDCSYKGQGVCFCGVDQLFSSLVDELKRNLGIKFSRAQERRIGAMKMQLLNKHRKVFQNAQQRRKAESKDKAAGGSSRQTRASPEEADIERVCEMIVEKCSEDRTEELDAEERRILQIAEHLAAKLDEEKRRKTKAHDPQAAWLGDRLNDSYVALRGTAEGLSPHQMDQIRQRELSSKGLAGDMGRAVAEDVEAQVGQAAKKLGLAAIAELLAPALKAVRTPQQGLTVHERLEEAVRKACLGEGVQQPARLKPRRGRASRANAHNNNNNNNKKNTFETKREEPNWDANEEWDDNNNKWQGKRSWGESDRWWSRNTESGEDWNNDDNNNYNNNWSRGWIDSEPRPKRARWKD</sequence>
<dbReference type="SUPFAM" id="SSF50156">
    <property type="entry name" value="PDZ domain-like"/>
    <property type="match status" value="1"/>
</dbReference>
<dbReference type="OrthoDB" id="424252at2759"/>
<evidence type="ECO:0000313" key="3">
    <source>
        <dbReference type="EMBL" id="CAE8652275.1"/>
    </source>
</evidence>
<protein>
    <submittedName>
        <fullName evidence="2">Uncharacterized protein</fullName>
    </submittedName>
</protein>
<accession>A0A813DN92</accession>
<keyword evidence="4" id="KW-1185">Reference proteome</keyword>
<proteinExistence type="predicted"/>
<evidence type="ECO:0000313" key="4">
    <source>
        <dbReference type="Proteomes" id="UP000654075"/>
    </source>
</evidence>
<dbReference type="EMBL" id="CAJNNW010010604">
    <property type="protein sequence ID" value="CAE8652275.1"/>
    <property type="molecule type" value="Genomic_DNA"/>
</dbReference>
<dbReference type="AlphaFoldDB" id="A0A813DN92"/>
<evidence type="ECO:0000256" key="1">
    <source>
        <dbReference type="SAM" id="MobiDB-lite"/>
    </source>
</evidence>
<name>A0A813DN92_POLGL</name>
<dbReference type="Gene3D" id="2.30.42.10">
    <property type="match status" value="1"/>
</dbReference>
<feature type="region of interest" description="Disordered" evidence="1">
    <location>
        <begin position="849"/>
        <end position="877"/>
    </location>
</feature>
<feature type="region of interest" description="Disordered" evidence="1">
    <location>
        <begin position="1035"/>
        <end position="1142"/>
    </location>
</feature>
<gene>
    <name evidence="2" type="ORF">PGLA1383_LOCUS7274</name>
    <name evidence="3" type="ORF">PGLA2088_LOCUS9580</name>
</gene>
<dbReference type="EMBL" id="CAJNNV010003154">
    <property type="protein sequence ID" value="CAE8588474.1"/>
    <property type="molecule type" value="Genomic_DNA"/>
</dbReference>
<dbReference type="InterPro" id="IPR036034">
    <property type="entry name" value="PDZ_sf"/>
</dbReference>
<dbReference type="Proteomes" id="UP000654075">
    <property type="component" value="Unassembled WGS sequence"/>
</dbReference>
<reference evidence="2" key="1">
    <citation type="submission" date="2021-02" db="EMBL/GenBank/DDBJ databases">
        <authorList>
            <person name="Dougan E. K."/>
            <person name="Rhodes N."/>
            <person name="Thang M."/>
            <person name="Chan C."/>
        </authorList>
    </citation>
    <scope>NUCLEOTIDE SEQUENCE</scope>
</reference>
<comment type="caution">
    <text evidence="2">The sequence shown here is derived from an EMBL/GenBank/DDBJ whole genome shotgun (WGS) entry which is preliminary data.</text>
</comment>
<dbReference type="Proteomes" id="UP000626109">
    <property type="component" value="Unassembled WGS sequence"/>
</dbReference>
<organism evidence="2 4">
    <name type="scientific">Polarella glacialis</name>
    <name type="common">Dinoflagellate</name>
    <dbReference type="NCBI Taxonomy" id="89957"/>
    <lineage>
        <taxon>Eukaryota</taxon>
        <taxon>Sar</taxon>
        <taxon>Alveolata</taxon>
        <taxon>Dinophyceae</taxon>
        <taxon>Suessiales</taxon>
        <taxon>Suessiaceae</taxon>
        <taxon>Polarella</taxon>
    </lineage>
</organism>
<feature type="compositionally biased region" description="Basic and acidic residues" evidence="1">
    <location>
        <begin position="1129"/>
        <end position="1142"/>
    </location>
</feature>
<feature type="compositionally biased region" description="Basic and acidic residues" evidence="1">
    <location>
        <begin position="1065"/>
        <end position="1074"/>
    </location>
</feature>
<evidence type="ECO:0000313" key="2">
    <source>
        <dbReference type="EMBL" id="CAE8588474.1"/>
    </source>
</evidence>
<feature type="compositionally biased region" description="Low complexity" evidence="1">
    <location>
        <begin position="1115"/>
        <end position="1124"/>
    </location>
</feature>